<dbReference type="CDD" id="cd00519">
    <property type="entry name" value="Lipase_3"/>
    <property type="match status" value="1"/>
</dbReference>
<dbReference type="GO" id="GO:0016020">
    <property type="term" value="C:membrane"/>
    <property type="evidence" value="ECO:0007669"/>
    <property type="project" value="UniProtKB-SubCell"/>
</dbReference>
<evidence type="ECO:0000256" key="5">
    <source>
        <dbReference type="SAM" id="MobiDB-lite"/>
    </source>
</evidence>
<evidence type="ECO:0008006" key="11">
    <source>
        <dbReference type="Google" id="ProtNLM"/>
    </source>
</evidence>
<reference evidence="9" key="1">
    <citation type="submission" date="2022-07" db="EMBL/GenBank/DDBJ databases">
        <title>Genome analysis of Parmales, a sister group of diatoms, reveals the evolutionary specialization of diatoms from phago-mixotrophs to photoautotrophs.</title>
        <authorList>
            <person name="Ban H."/>
            <person name="Sato S."/>
            <person name="Yoshikawa S."/>
            <person name="Kazumasa Y."/>
            <person name="Nakamura Y."/>
            <person name="Ichinomiya M."/>
            <person name="Saitoh K."/>
            <person name="Sato N."/>
            <person name="Blanc-Mathieu R."/>
            <person name="Endo H."/>
            <person name="Kuwata A."/>
            <person name="Ogata H."/>
        </authorList>
    </citation>
    <scope>NUCLEOTIDE SEQUENCE</scope>
</reference>
<dbReference type="Gene3D" id="3.40.50.1820">
    <property type="entry name" value="alpha/beta hydrolase"/>
    <property type="match status" value="1"/>
</dbReference>
<evidence type="ECO:0000256" key="1">
    <source>
        <dbReference type="ARBA" id="ARBA00004141"/>
    </source>
</evidence>
<gene>
    <name evidence="9" type="ORF">TrRE_jg1554</name>
</gene>
<feature type="domain" description="Wntless-like transmembrane" evidence="8">
    <location>
        <begin position="167"/>
        <end position="436"/>
    </location>
</feature>
<feature type="region of interest" description="Disordered" evidence="5">
    <location>
        <begin position="880"/>
        <end position="905"/>
    </location>
</feature>
<evidence type="ECO:0000256" key="6">
    <source>
        <dbReference type="SAM" id="Phobius"/>
    </source>
</evidence>
<proteinExistence type="predicted"/>
<accession>A0A9W7AM18</accession>
<dbReference type="PANTHER" id="PTHR45856:SF24">
    <property type="entry name" value="FUNGAL LIPASE-LIKE DOMAIN-CONTAINING PROTEIN"/>
    <property type="match status" value="1"/>
</dbReference>
<keyword evidence="4 6" id="KW-0472">Membrane</keyword>
<name>A0A9W7AM18_9STRA</name>
<dbReference type="InterPro" id="IPR029058">
    <property type="entry name" value="AB_hydrolase_fold"/>
</dbReference>
<feature type="transmembrane region" description="Helical" evidence="6">
    <location>
        <begin position="317"/>
        <end position="340"/>
    </location>
</feature>
<feature type="domain" description="Fungal lipase-type" evidence="7">
    <location>
        <begin position="631"/>
        <end position="788"/>
    </location>
</feature>
<evidence type="ECO:0000313" key="10">
    <source>
        <dbReference type="Proteomes" id="UP001165082"/>
    </source>
</evidence>
<dbReference type="Proteomes" id="UP001165082">
    <property type="component" value="Unassembled WGS sequence"/>
</dbReference>
<dbReference type="PANTHER" id="PTHR45856">
    <property type="entry name" value="ALPHA/BETA-HYDROLASES SUPERFAMILY PROTEIN"/>
    <property type="match status" value="1"/>
</dbReference>
<evidence type="ECO:0000259" key="7">
    <source>
        <dbReference type="Pfam" id="PF01764"/>
    </source>
</evidence>
<comment type="caution">
    <text evidence="9">The sequence shown here is derived from an EMBL/GenBank/DDBJ whole genome shotgun (WGS) entry which is preliminary data.</text>
</comment>
<dbReference type="GO" id="GO:0006629">
    <property type="term" value="P:lipid metabolic process"/>
    <property type="evidence" value="ECO:0007669"/>
    <property type="project" value="InterPro"/>
</dbReference>
<feature type="transmembrane region" description="Helical" evidence="6">
    <location>
        <begin position="243"/>
        <end position="263"/>
    </location>
</feature>
<feature type="transmembrane region" description="Helical" evidence="6">
    <location>
        <begin position="167"/>
        <end position="184"/>
    </location>
</feature>
<feature type="transmembrane region" description="Helical" evidence="6">
    <location>
        <begin position="361"/>
        <end position="383"/>
    </location>
</feature>
<keyword evidence="2 6" id="KW-0812">Transmembrane</keyword>
<dbReference type="Pfam" id="PF06664">
    <property type="entry name" value="WLS-like_TM"/>
    <property type="match status" value="1"/>
</dbReference>
<evidence type="ECO:0000256" key="2">
    <source>
        <dbReference type="ARBA" id="ARBA00022692"/>
    </source>
</evidence>
<dbReference type="InterPro" id="IPR051218">
    <property type="entry name" value="Sec_MonoDiacylglyc_Lipase"/>
</dbReference>
<dbReference type="InterPro" id="IPR047843">
    <property type="entry name" value="WLS-like_TM"/>
</dbReference>
<protein>
    <recommendedName>
        <fullName evidence="11">Fungal lipase-like domain-containing protein</fullName>
    </recommendedName>
</protein>
<keyword evidence="10" id="KW-1185">Reference proteome</keyword>
<dbReference type="OrthoDB" id="194358at2759"/>
<feature type="transmembrane region" description="Helical" evidence="6">
    <location>
        <begin position="205"/>
        <end position="223"/>
    </location>
</feature>
<dbReference type="Pfam" id="PF01764">
    <property type="entry name" value="Lipase_3"/>
    <property type="match status" value="1"/>
</dbReference>
<evidence type="ECO:0000256" key="3">
    <source>
        <dbReference type="ARBA" id="ARBA00022989"/>
    </source>
</evidence>
<dbReference type="SUPFAM" id="SSF53474">
    <property type="entry name" value="alpha/beta-Hydrolases"/>
    <property type="match status" value="1"/>
</dbReference>
<dbReference type="AlphaFoldDB" id="A0A9W7AM18"/>
<keyword evidence="3 6" id="KW-1133">Transmembrane helix</keyword>
<organism evidence="9 10">
    <name type="scientific">Triparma retinervis</name>
    <dbReference type="NCBI Taxonomy" id="2557542"/>
    <lineage>
        <taxon>Eukaryota</taxon>
        <taxon>Sar</taxon>
        <taxon>Stramenopiles</taxon>
        <taxon>Ochrophyta</taxon>
        <taxon>Bolidophyceae</taxon>
        <taxon>Parmales</taxon>
        <taxon>Triparmaceae</taxon>
        <taxon>Triparma</taxon>
    </lineage>
</organism>
<evidence type="ECO:0000259" key="8">
    <source>
        <dbReference type="Pfam" id="PF06664"/>
    </source>
</evidence>
<dbReference type="InterPro" id="IPR002921">
    <property type="entry name" value="Fungal_lipase-type"/>
</dbReference>
<evidence type="ECO:0000313" key="9">
    <source>
        <dbReference type="EMBL" id="GMH71573.1"/>
    </source>
</evidence>
<dbReference type="EMBL" id="BRXZ01001452">
    <property type="protein sequence ID" value="GMH71573.1"/>
    <property type="molecule type" value="Genomic_DNA"/>
</dbReference>
<sequence>MTTVESVEGASSVSTFSSTMTNLGSVLGRIDFYVAFPNGTSYGVDDSTMYAPDETTIKLGYDLLLVGCGKKPSTKCEADDWLKVLEITDATTFINEGEDSLGYPHDHARFFSAFQNQENIINHGWVSSYKLQVTLYNNTKLLSPETNQLFFDFGYDDIQTLAFEKELRVVFFVLNLSVLLYWLYKNNVSPSTRSDFKMWVEEKKWITFLLIGTVLFQNPLLIIAQFNEAPSLGLALATKCNQLFAYGILCWVFLLFSDGMAFHSKTPFQFYFPKTLLILIYLGATVSFELLSAPIFFSTKSRSPLLSTYNWSNELRLADFYLGLLILILSFIMGISFVLNTRETIRTLNKLPYIEYRYQHLSYRFYFVHSLSIFFYSVASYGLTLWRVFLDISDSDIYSVNFQEEFNILLRTTTSSFGQQLFVAFYVNVIVYLFLPPSKKSFMQSLLLKSFSKSEEPTPNSSIFCLETACWLLECAWQSYYDPPGASTVGGWGDMDVEQHNLANVAQIHNEKNETHVVIAHDRRRNRIVVSFRGTSCQKHWSTNLNYAMRRFNFDALATPPEVQKLLSDELVKAANTTSLPDFNDTTIFRSKVDTETHLGFDDLKNTLLKPSPPSPRNPISRNLLHLNQNIDTATTNLHHIFGTVQSTVLSNIGGSVHGGFADAYLSIRTSLLTSLTSELLANPADIYVTGHSLGGALANICSYDLQLNYLPVLRASLTRKWTSEIKEMGSSWIDFYAGRLKRPPRLSLYTFGSPRCFSRLHARRFSELCGAHFRVACDGDIVTSFPKYAGGRGAAYKHAGTGVVVDGSGRGHLIMSPSFVEKNFQMANRTQLKKHGMQCYRLGLWGAIGQTTEERSQALSQSGLSPSEIQKFLSMKSPQDGIEEVDEFDEGDDGRGGGDTNSFTAMDEFVDANMSVGSMSDVV</sequence>
<evidence type="ECO:0000256" key="4">
    <source>
        <dbReference type="ARBA" id="ARBA00023136"/>
    </source>
</evidence>
<feature type="transmembrane region" description="Helical" evidence="6">
    <location>
        <begin position="275"/>
        <end position="297"/>
    </location>
</feature>
<feature type="compositionally biased region" description="Acidic residues" evidence="5">
    <location>
        <begin position="882"/>
        <end position="893"/>
    </location>
</feature>
<comment type="subcellular location">
    <subcellularLocation>
        <location evidence="1">Membrane</location>
        <topology evidence="1">Multi-pass membrane protein</topology>
    </subcellularLocation>
</comment>